<dbReference type="EMBL" id="UZAH01032769">
    <property type="protein sequence ID" value="VDP23798.1"/>
    <property type="molecule type" value="Genomic_DNA"/>
</dbReference>
<name>A0A3P8CR83_HELPZ</name>
<dbReference type="OrthoDB" id="5861088at2759"/>
<sequence length="215" mass="24534">MQTKFDHNHRCRIRMNIRKSRDSFNGPLTLSEFQPKLSSNSGPKWMRNETVINERLSIAHTDYMYLCVHGEIFSALYELSPVGQWTELQYRLSESYIDMLAFAVIGPITQILVVEGTKQYVILFSVRESEVVDRRRIAICERPGALARDEAGRLFVANRASASIQLVDTVRWTSARNVALADAIVPHFSASWGLLAVPLKGAIRLHRYSFRFACK</sequence>
<evidence type="ECO:0000313" key="1">
    <source>
        <dbReference type="EMBL" id="VDP23798.1"/>
    </source>
</evidence>
<proteinExistence type="predicted"/>
<gene>
    <name evidence="1" type="ORF">HPBE_LOCUS21193</name>
</gene>
<protein>
    <recommendedName>
        <fullName evidence="2">CNH domain-containing protein</fullName>
    </recommendedName>
</protein>
<organism evidence="1">
    <name type="scientific">Heligmosomoides polygyrus</name>
    <name type="common">Parasitic roundworm</name>
    <dbReference type="NCBI Taxonomy" id="6339"/>
    <lineage>
        <taxon>Eukaryota</taxon>
        <taxon>Metazoa</taxon>
        <taxon>Ecdysozoa</taxon>
        <taxon>Nematoda</taxon>
        <taxon>Chromadorea</taxon>
        <taxon>Rhabditida</taxon>
        <taxon>Rhabditina</taxon>
        <taxon>Rhabditomorpha</taxon>
        <taxon>Strongyloidea</taxon>
        <taxon>Heligmosomidae</taxon>
        <taxon>Heligmosomoides</taxon>
    </lineage>
</organism>
<accession>A0A3P8CR83</accession>
<evidence type="ECO:0008006" key="2">
    <source>
        <dbReference type="Google" id="ProtNLM"/>
    </source>
</evidence>
<dbReference type="AlphaFoldDB" id="A0A3P8CR83"/>
<reference evidence="1" key="1">
    <citation type="submission" date="2018-11" db="EMBL/GenBank/DDBJ databases">
        <authorList>
            <consortium name="Pathogen Informatics"/>
        </authorList>
    </citation>
    <scope>NUCLEOTIDE SEQUENCE [LARGE SCALE GENOMIC DNA]</scope>
</reference>